<keyword evidence="3" id="KW-1185">Reference proteome</keyword>
<comment type="caution">
    <text evidence="2">The sequence shown here is derived from an EMBL/GenBank/DDBJ whole genome shotgun (WGS) entry which is preliminary data.</text>
</comment>
<proteinExistence type="predicted"/>
<dbReference type="Pfam" id="PF05685">
    <property type="entry name" value="Uma2"/>
    <property type="match status" value="1"/>
</dbReference>
<dbReference type="InterPro" id="IPR012296">
    <property type="entry name" value="Nuclease_put_TT1808"/>
</dbReference>
<dbReference type="AlphaFoldDB" id="A0A437MKS5"/>
<keyword evidence="2" id="KW-0540">Nuclease</keyword>
<reference evidence="2 3" key="1">
    <citation type="submission" date="2019-01" db="EMBL/GenBank/DDBJ databases">
        <authorList>
            <person name="Chen W.-M."/>
        </authorList>
    </citation>
    <scope>NUCLEOTIDE SEQUENCE [LARGE SCALE GENOMIC DNA]</scope>
    <source>
        <strain evidence="2 3">YBJ-36</strain>
    </source>
</reference>
<dbReference type="PANTHER" id="PTHR34107:SF4">
    <property type="entry name" value="SLL1222 PROTEIN"/>
    <property type="match status" value="1"/>
</dbReference>
<dbReference type="RefSeq" id="WP_127707552.1">
    <property type="nucleotide sequence ID" value="NZ_SACK01000009.1"/>
</dbReference>
<name>A0A437MKS5_9SPHI</name>
<protein>
    <submittedName>
        <fullName evidence="2">Uma2 family endonuclease</fullName>
    </submittedName>
</protein>
<organism evidence="2 3">
    <name type="scientific">Mucilaginibacter limnophilus</name>
    <dbReference type="NCBI Taxonomy" id="1932778"/>
    <lineage>
        <taxon>Bacteria</taxon>
        <taxon>Pseudomonadati</taxon>
        <taxon>Bacteroidota</taxon>
        <taxon>Sphingobacteriia</taxon>
        <taxon>Sphingobacteriales</taxon>
        <taxon>Sphingobacteriaceae</taxon>
        <taxon>Mucilaginibacter</taxon>
    </lineage>
</organism>
<dbReference type="SUPFAM" id="SSF52980">
    <property type="entry name" value="Restriction endonuclease-like"/>
    <property type="match status" value="1"/>
</dbReference>
<accession>A0A437MKS5</accession>
<keyword evidence="2" id="KW-0378">Hydrolase</keyword>
<sequence>MKHIIDTPPRTAMEVFNLLPEGTLCEVIDNVLYMSPSPTTNHQRILLDIVAELKIYIKTNKFGEAFISPCDVYLDNEQSVVQPDIIFLKAGNDHMVQRKGIYGSPDLMIEILSSNKKYDREEKYALYQRNGVAEYIMIDSDTKEVWPYILVKGSYEPQPILKGEIYIHQLQLSISF</sequence>
<dbReference type="EMBL" id="SACK01000009">
    <property type="protein sequence ID" value="RVT98274.1"/>
    <property type="molecule type" value="Genomic_DNA"/>
</dbReference>
<dbReference type="GO" id="GO:0004519">
    <property type="term" value="F:endonuclease activity"/>
    <property type="evidence" value="ECO:0007669"/>
    <property type="project" value="UniProtKB-KW"/>
</dbReference>
<dbReference type="InterPro" id="IPR011335">
    <property type="entry name" value="Restrct_endonuc-II-like"/>
</dbReference>
<evidence type="ECO:0000313" key="2">
    <source>
        <dbReference type="EMBL" id="RVT98274.1"/>
    </source>
</evidence>
<feature type="domain" description="Putative restriction endonuclease" evidence="1">
    <location>
        <begin position="19"/>
        <end position="164"/>
    </location>
</feature>
<dbReference type="CDD" id="cd06260">
    <property type="entry name" value="DUF820-like"/>
    <property type="match status" value="1"/>
</dbReference>
<dbReference type="OrthoDB" id="9808428at2"/>
<gene>
    <name evidence="2" type="ORF">EOD41_18055</name>
</gene>
<evidence type="ECO:0000259" key="1">
    <source>
        <dbReference type="Pfam" id="PF05685"/>
    </source>
</evidence>
<dbReference type="Proteomes" id="UP000282759">
    <property type="component" value="Unassembled WGS sequence"/>
</dbReference>
<keyword evidence="2" id="KW-0255">Endonuclease</keyword>
<dbReference type="InterPro" id="IPR008538">
    <property type="entry name" value="Uma2"/>
</dbReference>
<dbReference type="PANTHER" id="PTHR34107">
    <property type="entry name" value="SLL0198 PROTEIN-RELATED"/>
    <property type="match status" value="1"/>
</dbReference>
<dbReference type="Gene3D" id="3.90.1570.10">
    <property type="entry name" value="tt1808, chain A"/>
    <property type="match status" value="1"/>
</dbReference>
<evidence type="ECO:0000313" key="3">
    <source>
        <dbReference type="Proteomes" id="UP000282759"/>
    </source>
</evidence>